<dbReference type="PANTHER" id="PTHR47425">
    <property type="entry name" value="FARB-RELATED"/>
    <property type="match status" value="1"/>
</dbReference>
<evidence type="ECO:0000256" key="3">
    <source>
        <dbReference type="ARBA" id="ARBA00022833"/>
    </source>
</evidence>
<evidence type="ECO:0000259" key="6">
    <source>
        <dbReference type="PROSITE" id="PS51891"/>
    </source>
</evidence>
<dbReference type="InterPro" id="IPR052761">
    <property type="entry name" value="Fungal_Detox/Toxin_TFs"/>
</dbReference>
<sequence length="746" mass="82931">MTLKGSCMCGAIAYSSSSEPLVNCLCHCVDCQKWTGSAFTSNVIVPRDSFTVTKGIPRSYDVTGDSGKINKHFFCGDCGSSLYSELEIMSDKTGIKAGTLDGGEAHLRNKVDVEFYVKDRVHYLNALDNAKQEPRLGDVMLASVEARVRPVVGLNWTVTLMGAHQDMFASQLKKTERECNLKDGMAGDLDYFPVDYYIGIINQLFGPGSAAPPAVHLPSFLTQLPDRLHRDDVEYLRRSGALDLPSDMLRNELLKSYLLWVHPHMPILGLHEFLSAIAGDNKSHQIGLLLFHAVLFAASAFIDLCHIRAEGYPSRSAFRESLSRKVKVLLSPAPILWVQTQSVQALLDLECEDDRLAYVQSILLMVSYPEPHRDQEELTHWLGICISMISSGRTQMIKANARTQQIWRRTWWSILNHVRLTSSNLLTLMNVPGNGSRCEIPLPSTHDFRFGALSPNVQTLVGSCDFLRDVQYQQFQARLFIEKSKLCQIGQFPGPSGDVSDSPSRDGGFANAEKKASPTEVAELAQKLSRWHAQLPPAHHHHQSLASSAVTELEKFILIHRAWLLLLYLASVYVVCSRSVGRNSQAKEHILNRISLVFDGLHRLNLVNLLPNSSVAILVPALEFHIKAVESAFPQTNEASQRMLQQYSEILHQLQDNSALAGRMIERLSKVAAAGTRDDLSRLMASETAVLERSVSHPDFSLNETDDLYNFLESGMSFASVIPSVDNSTNIGLDAPLSDSYLARFL</sequence>
<dbReference type="Pfam" id="PF04082">
    <property type="entry name" value="Fungal_trans"/>
    <property type="match status" value="1"/>
</dbReference>
<keyword evidence="4" id="KW-0539">Nucleus</keyword>
<dbReference type="AlphaFoldDB" id="A0A3R7F526"/>
<evidence type="ECO:0000313" key="7">
    <source>
        <dbReference type="EMBL" id="RLL95948.1"/>
    </source>
</evidence>
<feature type="region of interest" description="Disordered" evidence="5">
    <location>
        <begin position="494"/>
        <end position="516"/>
    </location>
</feature>
<dbReference type="InterPro" id="IPR011057">
    <property type="entry name" value="Mss4-like_sf"/>
</dbReference>
<dbReference type="EMBL" id="NIDN02000131">
    <property type="protein sequence ID" value="RLL95948.1"/>
    <property type="molecule type" value="Genomic_DNA"/>
</dbReference>
<comment type="similarity">
    <text evidence="1">Belongs to the Gfa family.</text>
</comment>
<dbReference type="GO" id="GO:0003677">
    <property type="term" value="F:DNA binding"/>
    <property type="evidence" value="ECO:0007669"/>
    <property type="project" value="InterPro"/>
</dbReference>
<evidence type="ECO:0000256" key="5">
    <source>
        <dbReference type="SAM" id="MobiDB-lite"/>
    </source>
</evidence>
<keyword evidence="3" id="KW-0862">Zinc</keyword>
<evidence type="ECO:0000256" key="4">
    <source>
        <dbReference type="ARBA" id="ARBA00023242"/>
    </source>
</evidence>
<feature type="domain" description="CENP-V/GFA" evidence="6">
    <location>
        <begin position="3"/>
        <end position="117"/>
    </location>
</feature>
<dbReference type="InterPro" id="IPR007219">
    <property type="entry name" value="XnlR_reg_dom"/>
</dbReference>
<proteinExistence type="inferred from homology"/>
<keyword evidence="2" id="KW-0479">Metal-binding</keyword>
<dbReference type="GO" id="GO:0008270">
    <property type="term" value="F:zinc ion binding"/>
    <property type="evidence" value="ECO:0007669"/>
    <property type="project" value="InterPro"/>
</dbReference>
<dbReference type="Proteomes" id="UP000215289">
    <property type="component" value="Unassembled WGS sequence"/>
</dbReference>
<dbReference type="PROSITE" id="PS51891">
    <property type="entry name" value="CENP_V_GFA"/>
    <property type="match status" value="1"/>
</dbReference>
<gene>
    <name evidence="7" type="ORF">CFD26_105568</name>
</gene>
<dbReference type="Gene3D" id="3.90.1590.10">
    <property type="entry name" value="glutathione-dependent formaldehyde- activating enzyme (gfa)"/>
    <property type="match status" value="1"/>
</dbReference>
<dbReference type="GO" id="GO:0016846">
    <property type="term" value="F:carbon-sulfur lyase activity"/>
    <property type="evidence" value="ECO:0007669"/>
    <property type="project" value="InterPro"/>
</dbReference>
<dbReference type="InterPro" id="IPR006913">
    <property type="entry name" value="CENP-V/GFA"/>
</dbReference>
<keyword evidence="8" id="KW-1185">Reference proteome</keyword>
<dbReference type="GO" id="GO:0006351">
    <property type="term" value="P:DNA-templated transcription"/>
    <property type="evidence" value="ECO:0007669"/>
    <property type="project" value="InterPro"/>
</dbReference>
<comment type="caution">
    <text evidence="7">The sequence shown here is derived from an EMBL/GenBank/DDBJ whole genome shotgun (WGS) entry which is preliminary data.</text>
</comment>
<name>A0A3R7F526_9EURO</name>
<protein>
    <recommendedName>
        <fullName evidence="6">CENP-V/GFA domain-containing protein</fullName>
    </recommendedName>
</protein>
<dbReference type="OrthoDB" id="2212170at2759"/>
<dbReference type="SUPFAM" id="SSF51316">
    <property type="entry name" value="Mss4-like"/>
    <property type="match status" value="1"/>
</dbReference>
<dbReference type="PANTHER" id="PTHR47425:SF2">
    <property type="entry name" value="FARB-RELATED"/>
    <property type="match status" value="1"/>
</dbReference>
<dbReference type="STRING" id="1245748.A0A3R7F526"/>
<organism evidence="7 8">
    <name type="scientific">Aspergillus turcosus</name>
    <dbReference type="NCBI Taxonomy" id="1245748"/>
    <lineage>
        <taxon>Eukaryota</taxon>
        <taxon>Fungi</taxon>
        <taxon>Dikarya</taxon>
        <taxon>Ascomycota</taxon>
        <taxon>Pezizomycotina</taxon>
        <taxon>Eurotiomycetes</taxon>
        <taxon>Eurotiomycetidae</taxon>
        <taxon>Eurotiales</taxon>
        <taxon>Aspergillaceae</taxon>
        <taxon>Aspergillus</taxon>
        <taxon>Aspergillus subgen. Fumigati</taxon>
    </lineage>
</organism>
<dbReference type="CDD" id="cd12148">
    <property type="entry name" value="fungal_TF_MHR"/>
    <property type="match status" value="1"/>
</dbReference>
<reference evidence="7 8" key="1">
    <citation type="submission" date="2018-08" db="EMBL/GenBank/DDBJ databases">
        <title>Draft genome sequences of two Aspergillus turcosus clinical strains isolated from bronchoalveolar lavage fluid: one azole-susceptible and the other azole-resistant.</title>
        <authorList>
            <person name="Parent-Michaud M."/>
            <person name="Dufresne P.J."/>
            <person name="Fournier E."/>
            <person name="Martineau C."/>
            <person name="Moreira S."/>
            <person name="Perkins V."/>
            <person name="De Repentigny L."/>
            <person name="Dufresne S.F."/>
        </authorList>
    </citation>
    <scope>NUCLEOTIDE SEQUENCE [LARGE SCALE GENOMIC DNA]</scope>
    <source>
        <strain evidence="7">HMR AF 1038</strain>
    </source>
</reference>
<dbReference type="Pfam" id="PF04828">
    <property type="entry name" value="GFA"/>
    <property type="match status" value="1"/>
</dbReference>
<evidence type="ECO:0000313" key="8">
    <source>
        <dbReference type="Proteomes" id="UP000215289"/>
    </source>
</evidence>
<evidence type="ECO:0000256" key="1">
    <source>
        <dbReference type="ARBA" id="ARBA00005495"/>
    </source>
</evidence>
<evidence type="ECO:0000256" key="2">
    <source>
        <dbReference type="ARBA" id="ARBA00022723"/>
    </source>
</evidence>
<accession>A0A3R7F526</accession>
<feature type="compositionally biased region" description="Low complexity" evidence="5">
    <location>
        <begin position="494"/>
        <end position="508"/>
    </location>
</feature>